<dbReference type="InterPro" id="IPR001461">
    <property type="entry name" value="Aspartic_peptidase_A1"/>
</dbReference>
<dbReference type="SUPFAM" id="SSF50630">
    <property type="entry name" value="Acid proteases"/>
    <property type="match status" value="1"/>
</dbReference>
<keyword evidence="4" id="KW-0378">Hydrolase</keyword>
<dbReference type="Pfam" id="PF14543">
    <property type="entry name" value="TAXi_N"/>
    <property type="match status" value="1"/>
</dbReference>
<dbReference type="PANTHER" id="PTHR47965:SF49">
    <property type="entry name" value="EUKARYOTIC ASPARTYL PROTEASE FAMILY PROTEIN"/>
    <property type="match status" value="1"/>
</dbReference>
<keyword evidence="5" id="KW-0325">Glycoprotein</keyword>
<dbReference type="PANTHER" id="PTHR47965">
    <property type="entry name" value="ASPARTYL PROTEASE-RELATED"/>
    <property type="match status" value="1"/>
</dbReference>
<dbReference type="EMBL" id="OX459118">
    <property type="protein sequence ID" value="CAI9092507.1"/>
    <property type="molecule type" value="Genomic_DNA"/>
</dbReference>
<protein>
    <submittedName>
        <fullName evidence="8">OLC1v1027762C1</fullName>
    </submittedName>
</protein>
<evidence type="ECO:0000256" key="3">
    <source>
        <dbReference type="ARBA" id="ARBA00022750"/>
    </source>
</evidence>
<dbReference type="InterPro" id="IPR021109">
    <property type="entry name" value="Peptidase_aspartic_dom_sf"/>
</dbReference>
<dbReference type="InterPro" id="IPR032799">
    <property type="entry name" value="TAXi_C"/>
</dbReference>
<dbReference type="PROSITE" id="PS51767">
    <property type="entry name" value="PEPTIDASE_A1"/>
    <property type="match status" value="1"/>
</dbReference>
<feature type="active site" evidence="6">
    <location>
        <position position="77"/>
    </location>
</feature>
<keyword evidence="3" id="KW-0064">Aspartyl protease</keyword>
<reference evidence="8" key="1">
    <citation type="submission" date="2023-03" db="EMBL/GenBank/DDBJ databases">
        <authorList>
            <person name="Julca I."/>
        </authorList>
    </citation>
    <scope>NUCLEOTIDE SEQUENCE</scope>
</reference>
<keyword evidence="2" id="KW-0645">Protease</keyword>
<evidence type="ECO:0000256" key="2">
    <source>
        <dbReference type="ARBA" id="ARBA00022670"/>
    </source>
</evidence>
<evidence type="ECO:0000256" key="6">
    <source>
        <dbReference type="PIRSR" id="PIRSR601461-1"/>
    </source>
</evidence>
<evidence type="ECO:0000313" key="8">
    <source>
        <dbReference type="EMBL" id="CAI9092507.1"/>
    </source>
</evidence>
<dbReference type="InterPro" id="IPR033121">
    <property type="entry name" value="PEPTIDASE_A1"/>
</dbReference>
<dbReference type="FunFam" id="2.40.70.10:FF:000073">
    <property type="entry name" value="Aspartic proteinase PCS1"/>
    <property type="match status" value="1"/>
</dbReference>
<dbReference type="CDD" id="cd05476">
    <property type="entry name" value="pepsin_A_like_plant"/>
    <property type="match status" value="1"/>
</dbReference>
<dbReference type="GO" id="GO:0004190">
    <property type="term" value="F:aspartic-type endopeptidase activity"/>
    <property type="evidence" value="ECO:0007669"/>
    <property type="project" value="UniProtKB-KW"/>
</dbReference>
<feature type="domain" description="Peptidase A1" evidence="7">
    <location>
        <begin position="59"/>
        <end position="420"/>
    </location>
</feature>
<dbReference type="Proteomes" id="UP001161247">
    <property type="component" value="Chromosome 1"/>
</dbReference>
<dbReference type="InterPro" id="IPR034161">
    <property type="entry name" value="Pepsin-like_plant"/>
</dbReference>
<accession>A0AAV1CDD3</accession>
<name>A0AAV1CDD3_OLDCO</name>
<evidence type="ECO:0000259" key="7">
    <source>
        <dbReference type="PROSITE" id="PS51767"/>
    </source>
</evidence>
<dbReference type="Pfam" id="PF14541">
    <property type="entry name" value="TAXi_C"/>
    <property type="match status" value="1"/>
</dbReference>
<evidence type="ECO:0000256" key="1">
    <source>
        <dbReference type="ARBA" id="ARBA00007447"/>
    </source>
</evidence>
<comment type="similarity">
    <text evidence="1">Belongs to the peptidase A1 family.</text>
</comment>
<evidence type="ECO:0000313" key="9">
    <source>
        <dbReference type="Proteomes" id="UP001161247"/>
    </source>
</evidence>
<proteinExistence type="inferred from homology"/>
<dbReference type="InterPro" id="IPR032861">
    <property type="entry name" value="TAXi_N"/>
</dbReference>
<organism evidence="8 9">
    <name type="scientific">Oldenlandia corymbosa var. corymbosa</name>
    <dbReference type="NCBI Taxonomy" id="529605"/>
    <lineage>
        <taxon>Eukaryota</taxon>
        <taxon>Viridiplantae</taxon>
        <taxon>Streptophyta</taxon>
        <taxon>Embryophyta</taxon>
        <taxon>Tracheophyta</taxon>
        <taxon>Spermatophyta</taxon>
        <taxon>Magnoliopsida</taxon>
        <taxon>eudicotyledons</taxon>
        <taxon>Gunneridae</taxon>
        <taxon>Pentapetalae</taxon>
        <taxon>asterids</taxon>
        <taxon>lamiids</taxon>
        <taxon>Gentianales</taxon>
        <taxon>Rubiaceae</taxon>
        <taxon>Rubioideae</taxon>
        <taxon>Spermacoceae</taxon>
        <taxon>Hedyotis-Oldenlandia complex</taxon>
        <taxon>Oldenlandia</taxon>
    </lineage>
</organism>
<dbReference type="AlphaFoldDB" id="A0AAV1CDD3"/>
<keyword evidence="9" id="KW-1185">Reference proteome</keyword>
<dbReference type="PRINTS" id="PR00792">
    <property type="entry name" value="PEPSIN"/>
</dbReference>
<feature type="active site" evidence="6">
    <location>
        <position position="292"/>
    </location>
</feature>
<sequence>MDLGTFSVQIFIYCIILIQPKLGHSFQPALILPLKTKQISSASLPKLPNRVGFHHNVTLTVSLNVGSPPQPVTMVLDTGSELPWLHCSHSSTAAKNKNNLAVFNPQLSSSYSPVNCSTDTCRTRTRDLTLPVSCDPNKLCHAILSYADFSSVEGNLATETFAVGNSGIPGFVFGCMDSSSSTTPDEDSVTTGLIGMNRGTLSLISQLGLPQFSYCISSRDSSGVLTLGSANFSWVGSLKYTPLIQISTPLPSFDRLAYTVELEGIKVSDTILPLPKSVLVPDHTGAGQTMVDSGTQFTFLIGQAYTALKNEFMKQTASSLRLLNESDFVFQGALDLCYRVGSKLPALPAVTLMFRGADFRVAGEYLLYKVPGETRGTDAVYCFTFGNSDLLGIEAYVIGNHHQQNKWMEFDVANSRLGLTELGCDSASQRLGF</sequence>
<evidence type="ECO:0000256" key="4">
    <source>
        <dbReference type="ARBA" id="ARBA00022801"/>
    </source>
</evidence>
<gene>
    <name evidence="8" type="ORF">OLC1_LOCUS4161</name>
</gene>
<evidence type="ECO:0000256" key="5">
    <source>
        <dbReference type="ARBA" id="ARBA00023180"/>
    </source>
</evidence>
<dbReference type="Gene3D" id="2.40.70.10">
    <property type="entry name" value="Acid Proteases"/>
    <property type="match status" value="2"/>
</dbReference>
<dbReference type="GO" id="GO:0006508">
    <property type="term" value="P:proteolysis"/>
    <property type="evidence" value="ECO:0007669"/>
    <property type="project" value="UniProtKB-KW"/>
</dbReference>